<gene>
    <name evidence="2" type="ORF">GCM10023175_36640</name>
</gene>
<evidence type="ECO:0000313" key="2">
    <source>
        <dbReference type="EMBL" id="GAA4549123.1"/>
    </source>
</evidence>
<dbReference type="EMBL" id="BAABGT010000046">
    <property type="protein sequence ID" value="GAA4549123.1"/>
    <property type="molecule type" value="Genomic_DNA"/>
</dbReference>
<keyword evidence="3" id="KW-1185">Reference proteome</keyword>
<accession>A0ABP8RW22</accession>
<dbReference type="Proteomes" id="UP001501598">
    <property type="component" value="Unassembled WGS sequence"/>
</dbReference>
<organism evidence="2 3">
    <name type="scientific">Pseudonocardia xishanensis</name>
    <dbReference type="NCBI Taxonomy" id="630995"/>
    <lineage>
        <taxon>Bacteria</taxon>
        <taxon>Bacillati</taxon>
        <taxon>Actinomycetota</taxon>
        <taxon>Actinomycetes</taxon>
        <taxon>Pseudonocardiales</taxon>
        <taxon>Pseudonocardiaceae</taxon>
        <taxon>Pseudonocardia</taxon>
    </lineage>
</organism>
<evidence type="ECO:0000256" key="1">
    <source>
        <dbReference type="SAM" id="MobiDB-lite"/>
    </source>
</evidence>
<reference evidence="3" key="1">
    <citation type="journal article" date="2019" name="Int. J. Syst. Evol. Microbiol.">
        <title>The Global Catalogue of Microorganisms (GCM) 10K type strain sequencing project: providing services to taxonomists for standard genome sequencing and annotation.</title>
        <authorList>
            <consortium name="The Broad Institute Genomics Platform"/>
            <consortium name="The Broad Institute Genome Sequencing Center for Infectious Disease"/>
            <person name="Wu L."/>
            <person name="Ma J."/>
        </authorList>
    </citation>
    <scope>NUCLEOTIDE SEQUENCE [LARGE SCALE GENOMIC DNA]</scope>
    <source>
        <strain evidence="3">JCM 17906</strain>
    </source>
</reference>
<evidence type="ECO:0000313" key="3">
    <source>
        <dbReference type="Proteomes" id="UP001501598"/>
    </source>
</evidence>
<proteinExistence type="predicted"/>
<name>A0ABP8RW22_9PSEU</name>
<feature type="region of interest" description="Disordered" evidence="1">
    <location>
        <begin position="1"/>
        <end position="21"/>
    </location>
</feature>
<comment type="caution">
    <text evidence="2">The sequence shown here is derived from an EMBL/GenBank/DDBJ whole genome shotgun (WGS) entry which is preliminary data.</text>
</comment>
<protein>
    <submittedName>
        <fullName evidence="2">Uncharacterized protein</fullName>
    </submittedName>
</protein>
<sequence length="60" mass="6445">MNASATPARRSETYVNSCGNLSPTPRGSRWIRLVRDLAHAETVIAAPAPMIDHVSSEEGP</sequence>